<dbReference type="EMBL" id="MWPX01000016">
    <property type="protein sequence ID" value="OUM48092.1"/>
    <property type="molecule type" value="Genomic_DNA"/>
</dbReference>
<reference evidence="1 2" key="1">
    <citation type="submission" date="2017-02" db="EMBL/GenBank/DDBJ databases">
        <title>Bacillus pseudomycoides isolate FSL K6-0042.</title>
        <authorList>
            <person name="Kovac J."/>
        </authorList>
    </citation>
    <scope>NUCLEOTIDE SEQUENCE [LARGE SCALE GENOMIC DNA]</scope>
    <source>
        <strain evidence="1 2">FSL K6-0042</strain>
    </source>
</reference>
<evidence type="ECO:0000313" key="2">
    <source>
        <dbReference type="Proteomes" id="UP000195321"/>
    </source>
</evidence>
<protein>
    <submittedName>
        <fullName evidence="1">Uncharacterized protein</fullName>
    </submittedName>
</protein>
<dbReference type="RefSeq" id="WP_033671046.1">
    <property type="nucleotide sequence ID" value="NZ_CP189809.1"/>
</dbReference>
<proteinExistence type="predicted"/>
<organism evidence="1 2">
    <name type="scientific">Bacillus pseudomycoides</name>
    <dbReference type="NCBI Taxonomy" id="64104"/>
    <lineage>
        <taxon>Bacteria</taxon>
        <taxon>Bacillati</taxon>
        <taxon>Bacillota</taxon>
        <taxon>Bacilli</taxon>
        <taxon>Bacillales</taxon>
        <taxon>Bacillaceae</taxon>
        <taxon>Bacillus</taxon>
        <taxon>Bacillus cereus group</taxon>
    </lineage>
</organism>
<accession>A0A1Y3MKH2</accession>
<name>A0A1Y3MKH2_9BACI</name>
<evidence type="ECO:0000313" key="1">
    <source>
        <dbReference type="EMBL" id="OUM48092.1"/>
    </source>
</evidence>
<sequence>MMRAMLSTSFTKNKKNKHFIKNFNKKTKNYIHNRHIICIMKIVETWRLFFQFCFLSSGGTGGAIRGGSTI</sequence>
<comment type="caution">
    <text evidence="1">The sequence shown here is derived from an EMBL/GenBank/DDBJ whole genome shotgun (WGS) entry which is preliminary data.</text>
</comment>
<dbReference type="Proteomes" id="UP000195321">
    <property type="component" value="Unassembled WGS sequence"/>
</dbReference>
<dbReference type="AlphaFoldDB" id="A0A1Y3MKH2"/>
<gene>
    <name evidence="1" type="ORF">BW425_15150</name>
</gene>